<reference evidence="1 2" key="1">
    <citation type="submission" date="2019-03" db="EMBL/GenBank/DDBJ databases">
        <title>Single cell metagenomics reveals metabolic interactions within the superorganism composed of flagellate Streblomastix strix and complex community of Bacteroidetes bacteria on its surface.</title>
        <authorList>
            <person name="Treitli S.C."/>
            <person name="Kolisko M."/>
            <person name="Husnik F."/>
            <person name="Keeling P."/>
            <person name="Hampl V."/>
        </authorList>
    </citation>
    <scope>NUCLEOTIDE SEQUENCE [LARGE SCALE GENOMIC DNA]</scope>
    <source>
        <strain evidence="1">ST1C</strain>
    </source>
</reference>
<comment type="caution">
    <text evidence="1">The sequence shown here is derived from an EMBL/GenBank/DDBJ whole genome shotgun (WGS) entry which is preliminary data.</text>
</comment>
<proteinExistence type="predicted"/>
<name>A0A5J4R0A7_9EUKA</name>
<gene>
    <name evidence="1" type="ORF">EZS28_053985</name>
</gene>
<dbReference type="AlphaFoldDB" id="A0A5J4R0A7"/>
<evidence type="ECO:0000313" key="2">
    <source>
        <dbReference type="Proteomes" id="UP000324800"/>
    </source>
</evidence>
<dbReference type="EMBL" id="SNRW01043922">
    <property type="protein sequence ID" value="KAA6326173.1"/>
    <property type="molecule type" value="Genomic_DNA"/>
</dbReference>
<sequence length="68" mass="7829">MQMQERHTVTIVPELLAGDGVVRIAVKFEQRLNNGYGYRWIGVVDSSFELPQLYYPGQDECLPLNLFI</sequence>
<organism evidence="1 2">
    <name type="scientific">Streblomastix strix</name>
    <dbReference type="NCBI Taxonomy" id="222440"/>
    <lineage>
        <taxon>Eukaryota</taxon>
        <taxon>Metamonada</taxon>
        <taxon>Preaxostyla</taxon>
        <taxon>Oxymonadida</taxon>
        <taxon>Streblomastigidae</taxon>
        <taxon>Streblomastix</taxon>
    </lineage>
</organism>
<protein>
    <submittedName>
        <fullName evidence="1">Uncharacterized protein</fullName>
    </submittedName>
</protein>
<dbReference type="Proteomes" id="UP000324800">
    <property type="component" value="Unassembled WGS sequence"/>
</dbReference>
<evidence type="ECO:0000313" key="1">
    <source>
        <dbReference type="EMBL" id="KAA6326173.1"/>
    </source>
</evidence>
<accession>A0A5J4R0A7</accession>